<gene>
    <name evidence="2" type="ORF">HLQ16_20280</name>
</gene>
<dbReference type="EMBL" id="JABEYB010000020">
    <property type="protein sequence ID" value="NNU78252.1"/>
    <property type="molecule type" value="Genomic_DNA"/>
</dbReference>
<feature type="transmembrane region" description="Helical" evidence="1">
    <location>
        <begin position="20"/>
        <end position="38"/>
    </location>
</feature>
<keyword evidence="1" id="KW-0472">Membrane</keyword>
<dbReference type="Proteomes" id="UP000531659">
    <property type="component" value="Unassembled WGS sequence"/>
</dbReference>
<organism evidence="2 3">
    <name type="scientific">Clostridium estertheticum</name>
    <dbReference type="NCBI Taxonomy" id="238834"/>
    <lineage>
        <taxon>Bacteria</taxon>
        <taxon>Bacillati</taxon>
        <taxon>Bacillota</taxon>
        <taxon>Clostridia</taxon>
        <taxon>Eubacteriales</taxon>
        <taxon>Clostridiaceae</taxon>
        <taxon>Clostridium</taxon>
    </lineage>
</organism>
<dbReference type="AlphaFoldDB" id="A0A7Y3WTJ4"/>
<proteinExistence type="predicted"/>
<name>A0A7Y3WTJ4_9CLOT</name>
<reference evidence="2 3" key="1">
    <citation type="submission" date="2020-05" db="EMBL/GenBank/DDBJ databases">
        <title>Complete genome of Clostridium estertheticum subspecies estertheticum, isolated from Vacuum packed lamb meat from New Zealand imported to Switzerland.</title>
        <authorList>
            <person name="Wambui J."/>
            <person name="Stevens M.J.A."/>
            <person name="Stephan R."/>
        </authorList>
    </citation>
    <scope>NUCLEOTIDE SEQUENCE [LARGE SCALE GENOMIC DNA]</scope>
    <source>
        <strain evidence="2 3">CEST001</strain>
    </source>
</reference>
<evidence type="ECO:0000256" key="1">
    <source>
        <dbReference type="SAM" id="Phobius"/>
    </source>
</evidence>
<evidence type="ECO:0000313" key="3">
    <source>
        <dbReference type="Proteomes" id="UP000531659"/>
    </source>
</evidence>
<keyword evidence="1" id="KW-1133">Transmembrane helix</keyword>
<keyword evidence="1" id="KW-0812">Transmembrane</keyword>
<sequence length="66" mass="7920">MSGSILSLIGIALSFRSFEWILRTLIIIFVIYGYRIKIEETILEKNFKEAYKEYKDTTRKIIPFIW</sequence>
<dbReference type="Gene3D" id="1.20.120.1630">
    <property type="match status" value="1"/>
</dbReference>
<evidence type="ECO:0008006" key="4">
    <source>
        <dbReference type="Google" id="ProtNLM"/>
    </source>
</evidence>
<comment type="caution">
    <text evidence="2">The sequence shown here is derived from an EMBL/GenBank/DDBJ whole genome shotgun (WGS) entry which is preliminary data.</text>
</comment>
<evidence type="ECO:0000313" key="2">
    <source>
        <dbReference type="EMBL" id="NNU78252.1"/>
    </source>
</evidence>
<protein>
    <recommendedName>
        <fullName evidence="4">Isoprenylcysteine carboxylmethyltransferase family protein</fullName>
    </recommendedName>
</protein>
<accession>A0A7Y3WTJ4</accession>